<protein>
    <submittedName>
        <fullName evidence="2">Quinol monooxygenase YgiN</fullName>
    </submittedName>
</protein>
<keyword evidence="5" id="KW-1185">Reference proteome</keyword>
<dbReference type="EMBL" id="FWFY01000002">
    <property type="protein sequence ID" value="SLN21850.1"/>
    <property type="molecule type" value="Genomic_DNA"/>
</dbReference>
<dbReference type="GO" id="GO:0004497">
    <property type="term" value="F:monooxygenase activity"/>
    <property type="evidence" value="ECO:0007669"/>
    <property type="project" value="UniProtKB-KW"/>
</dbReference>
<evidence type="ECO:0000313" key="5">
    <source>
        <dbReference type="Proteomes" id="UP000240624"/>
    </source>
</evidence>
<dbReference type="AlphaFoldDB" id="A0A1X6YIG2"/>
<evidence type="ECO:0000313" key="2">
    <source>
        <dbReference type="EMBL" id="PSK88670.1"/>
    </source>
</evidence>
<evidence type="ECO:0000313" key="4">
    <source>
        <dbReference type="Proteomes" id="UP000193495"/>
    </source>
</evidence>
<dbReference type="SUPFAM" id="SSF54909">
    <property type="entry name" value="Dimeric alpha+beta barrel"/>
    <property type="match status" value="1"/>
</dbReference>
<dbReference type="InterPro" id="IPR011008">
    <property type="entry name" value="Dimeric_a/b-barrel"/>
</dbReference>
<gene>
    <name evidence="2" type="ORF">CLV79_101511</name>
    <name evidence="3" type="ORF">LOS8367_00576</name>
</gene>
<sequence length="98" mass="10540">MGLLVEYSLAEGQSEAQTAALKDLVSGLKAEGLEGFSYTGYATDDPTRFIGVLEFDDEAAKRRFLDSRAFAAYRDGAGPRFTAPPKTTQITRVASTLA</sequence>
<dbReference type="InterPro" id="IPR007138">
    <property type="entry name" value="ABM_dom"/>
</dbReference>
<evidence type="ECO:0000313" key="3">
    <source>
        <dbReference type="EMBL" id="SLN21850.1"/>
    </source>
</evidence>
<dbReference type="Gene3D" id="3.30.70.100">
    <property type="match status" value="1"/>
</dbReference>
<feature type="domain" description="ABM" evidence="1">
    <location>
        <begin position="4"/>
        <end position="74"/>
    </location>
</feature>
<keyword evidence="2" id="KW-0503">Monooxygenase</keyword>
<dbReference type="RefSeq" id="WP_085894961.1">
    <property type="nucleotide sequence ID" value="NZ_FWFY01000002.1"/>
</dbReference>
<organism evidence="3 4">
    <name type="scientific">Limimaricola soesokkakensis</name>
    <dbReference type="NCBI Taxonomy" id="1343159"/>
    <lineage>
        <taxon>Bacteria</taxon>
        <taxon>Pseudomonadati</taxon>
        <taxon>Pseudomonadota</taxon>
        <taxon>Alphaproteobacteria</taxon>
        <taxon>Rhodobacterales</taxon>
        <taxon>Paracoccaceae</taxon>
        <taxon>Limimaricola</taxon>
    </lineage>
</organism>
<dbReference type="EMBL" id="PYGB01000001">
    <property type="protein sequence ID" value="PSK88670.1"/>
    <property type="molecule type" value="Genomic_DNA"/>
</dbReference>
<keyword evidence="2" id="KW-0560">Oxidoreductase</keyword>
<name>A0A1X6YIG2_9RHOB</name>
<dbReference type="Proteomes" id="UP000240624">
    <property type="component" value="Unassembled WGS sequence"/>
</dbReference>
<proteinExistence type="predicted"/>
<accession>A0A1X6YIG2</accession>
<reference evidence="3 4" key="1">
    <citation type="submission" date="2017-03" db="EMBL/GenBank/DDBJ databases">
        <authorList>
            <person name="Afonso C.L."/>
            <person name="Miller P.J."/>
            <person name="Scott M.A."/>
            <person name="Spackman E."/>
            <person name="Goraichik I."/>
            <person name="Dimitrov K.M."/>
            <person name="Suarez D.L."/>
            <person name="Swayne D.E."/>
        </authorList>
    </citation>
    <scope>NUCLEOTIDE SEQUENCE [LARGE SCALE GENOMIC DNA]</scope>
    <source>
        <strain evidence="3 4">CECT 8367</strain>
    </source>
</reference>
<dbReference type="Pfam" id="PF03992">
    <property type="entry name" value="ABM"/>
    <property type="match status" value="1"/>
</dbReference>
<evidence type="ECO:0000259" key="1">
    <source>
        <dbReference type="Pfam" id="PF03992"/>
    </source>
</evidence>
<reference evidence="2 5" key="2">
    <citation type="submission" date="2018-03" db="EMBL/GenBank/DDBJ databases">
        <title>Genomic Encyclopedia of Archaeal and Bacterial Type Strains, Phase II (KMG-II): from individual species to whole genera.</title>
        <authorList>
            <person name="Goeker M."/>
        </authorList>
    </citation>
    <scope>NUCLEOTIDE SEQUENCE [LARGE SCALE GENOMIC DNA]</scope>
    <source>
        <strain evidence="2 5">DSM 29956</strain>
    </source>
</reference>
<dbReference type="Proteomes" id="UP000193495">
    <property type="component" value="Unassembled WGS sequence"/>
</dbReference>